<evidence type="ECO:0000313" key="2">
    <source>
        <dbReference type="Proteomes" id="UP000265692"/>
    </source>
</evidence>
<sequence>MAAILNNEQPMKGTTSVAVENNPAHVQEAFKKWMEMKSIPESDYRISSKYISFKIPLFDLFKEKLGETREKWWWDNGPFLFWYHIKSDSFYFTLEVGPIEADKRVLLMESMMEKGIKFTKKGLEIEAKFSRIFSETIDIEDMDITRIINSLDALYNKEELQGILRKLKIIYDETVIKLN</sequence>
<evidence type="ECO:0000313" key="1">
    <source>
        <dbReference type="EMBL" id="RHW35906.1"/>
    </source>
</evidence>
<comment type="caution">
    <text evidence="1">The sequence shown here is derived from an EMBL/GenBank/DDBJ whole genome shotgun (WGS) entry which is preliminary data.</text>
</comment>
<organism evidence="1 2">
    <name type="scientific">Ureibacillus yapensis</name>
    <dbReference type="NCBI Taxonomy" id="2304605"/>
    <lineage>
        <taxon>Bacteria</taxon>
        <taxon>Bacillati</taxon>
        <taxon>Bacillota</taxon>
        <taxon>Bacilli</taxon>
        <taxon>Bacillales</taxon>
        <taxon>Caryophanaceae</taxon>
        <taxon>Ureibacillus</taxon>
    </lineage>
</organism>
<dbReference type="RefSeq" id="WP_118876725.1">
    <property type="nucleotide sequence ID" value="NZ_QWEI01000006.1"/>
</dbReference>
<proteinExistence type="predicted"/>
<keyword evidence="2" id="KW-1185">Reference proteome</keyword>
<dbReference type="Proteomes" id="UP000265692">
    <property type="component" value="Unassembled WGS sequence"/>
</dbReference>
<dbReference type="EMBL" id="QWEI01000006">
    <property type="protein sequence ID" value="RHW35906.1"/>
    <property type="molecule type" value="Genomic_DNA"/>
</dbReference>
<protein>
    <submittedName>
        <fullName evidence="1">Uncharacterized protein</fullName>
    </submittedName>
</protein>
<gene>
    <name evidence="1" type="ORF">D1B33_12495</name>
</gene>
<reference evidence="1 2" key="1">
    <citation type="submission" date="2018-08" db="EMBL/GenBank/DDBJ databases">
        <title>Lysinibacillus sp. YLB-03 draft genome sequence.</title>
        <authorList>
            <person name="Yu L."/>
        </authorList>
    </citation>
    <scope>NUCLEOTIDE SEQUENCE [LARGE SCALE GENOMIC DNA]</scope>
    <source>
        <strain evidence="1 2">YLB-03</strain>
    </source>
</reference>
<accession>A0A396SCI8</accession>
<name>A0A396SCI8_9BACL</name>
<dbReference type="OrthoDB" id="1453311at2"/>
<dbReference type="AlphaFoldDB" id="A0A396SCI8"/>